<dbReference type="SUPFAM" id="SSF57667">
    <property type="entry name" value="beta-beta-alpha zinc fingers"/>
    <property type="match status" value="4"/>
</dbReference>
<dbReference type="GO" id="GO:0000981">
    <property type="term" value="F:DNA-binding transcription factor activity, RNA polymerase II-specific"/>
    <property type="evidence" value="ECO:0007669"/>
    <property type="project" value="TreeGrafter"/>
</dbReference>
<evidence type="ECO:0000313" key="11">
    <source>
        <dbReference type="EMBL" id="JAA61961.1"/>
    </source>
</evidence>
<dbReference type="InterPro" id="IPR036236">
    <property type="entry name" value="Znf_C2H2_sf"/>
</dbReference>
<accession>L7MCK8</accession>
<feature type="domain" description="C2H2-type" evidence="10">
    <location>
        <begin position="189"/>
        <end position="214"/>
    </location>
</feature>
<evidence type="ECO:0000256" key="4">
    <source>
        <dbReference type="ARBA" id="ARBA00022771"/>
    </source>
</evidence>
<dbReference type="PANTHER" id="PTHR24388">
    <property type="entry name" value="ZINC FINGER PROTEIN"/>
    <property type="match status" value="1"/>
</dbReference>
<dbReference type="Pfam" id="PF00096">
    <property type="entry name" value="zf-C2H2"/>
    <property type="match status" value="3"/>
</dbReference>
<dbReference type="SMART" id="SM00355">
    <property type="entry name" value="ZnF_C2H2"/>
    <property type="match status" value="7"/>
</dbReference>
<dbReference type="PROSITE" id="PS50157">
    <property type="entry name" value="ZINC_FINGER_C2H2_2"/>
    <property type="match status" value="6"/>
</dbReference>
<feature type="non-terminal residue" evidence="11">
    <location>
        <position position="1"/>
    </location>
</feature>
<keyword evidence="6" id="KW-0238">DNA-binding</keyword>
<dbReference type="GO" id="GO:0005634">
    <property type="term" value="C:nucleus"/>
    <property type="evidence" value="ECO:0007669"/>
    <property type="project" value="UniProtKB-SubCell"/>
</dbReference>
<evidence type="ECO:0000256" key="8">
    <source>
        <dbReference type="ARBA" id="ARBA00037948"/>
    </source>
</evidence>
<dbReference type="GO" id="GO:0000978">
    <property type="term" value="F:RNA polymerase II cis-regulatory region sequence-specific DNA binding"/>
    <property type="evidence" value="ECO:0007669"/>
    <property type="project" value="TreeGrafter"/>
</dbReference>
<dbReference type="PANTHER" id="PTHR24388:SF54">
    <property type="entry name" value="PROTEIN ESCARGOT"/>
    <property type="match status" value="1"/>
</dbReference>
<reference evidence="11" key="1">
    <citation type="submission" date="2012-11" db="EMBL/GenBank/DDBJ databases">
        <authorList>
            <person name="Lucero-Rivera Y.E."/>
            <person name="Tovar-Ramirez D."/>
        </authorList>
    </citation>
    <scope>NUCLEOTIDE SEQUENCE</scope>
    <source>
        <tissue evidence="11">Salivary gland</tissue>
    </source>
</reference>
<feature type="domain" description="C2H2-type" evidence="10">
    <location>
        <begin position="74"/>
        <end position="101"/>
    </location>
</feature>
<dbReference type="AlphaFoldDB" id="L7MCK8"/>
<evidence type="ECO:0000256" key="7">
    <source>
        <dbReference type="ARBA" id="ARBA00023242"/>
    </source>
</evidence>
<keyword evidence="4 9" id="KW-0863">Zinc-finger</keyword>
<comment type="subcellular location">
    <subcellularLocation>
        <location evidence="1">Nucleus</location>
    </subcellularLocation>
</comment>
<keyword evidence="3" id="KW-0677">Repeat</keyword>
<dbReference type="InterPro" id="IPR050527">
    <property type="entry name" value="Snail/Krueppel_Znf"/>
</dbReference>
<feature type="domain" description="C2H2-type" evidence="10">
    <location>
        <begin position="18"/>
        <end position="45"/>
    </location>
</feature>
<keyword evidence="7" id="KW-0539">Nucleus</keyword>
<dbReference type="FunFam" id="3.30.160.60:FF:001049">
    <property type="entry name" value="zinc finger protein 319"/>
    <property type="match status" value="1"/>
</dbReference>
<sequence>ETGVSQDTEGSDEYGDLQWCKQCKQYFGSLEILLQHSVTHSLDLPFWCNHCGAAFVCKGDLTEHESMHVDKNRFCCALCSKIFINGSVLRDHTAVHQGHPGYRCHLCPIVYATRLQLLKHLDSHSKPYTCKVCNLSCISNKALAAHATTHGKFQHRRSLRHKCPHCPRTFYYKGHLTDHERTHTGERPFSCDMCEKKFARHSNLLVHKRTQHAK</sequence>
<reference evidence="11" key="2">
    <citation type="journal article" date="2015" name="J. Proteomics">
        <title>Sexual differences in the sialomes of the zebra tick, Rhipicephalus pulchellus.</title>
        <authorList>
            <person name="Tan A.W."/>
            <person name="Francischetti I.M."/>
            <person name="Slovak M."/>
            <person name="Kini R.M."/>
            <person name="Ribeiro J.M."/>
        </authorList>
    </citation>
    <scope>NUCLEOTIDE SEQUENCE</scope>
    <source>
        <tissue evidence="11">Salivary gland</tissue>
    </source>
</reference>
<evidence type="ECO:0000256" key="9">
    <source>
        <dbReference type="PROSITE-ProRule" id="PRU00042"/>
    </source>
</evidence>
<comment type="similarity">
    <text evidence="8">Belongs to the snail C2H2-type zinc-finger protein family.</text>
</comment>
<feature type="domain" description="C2H2-type" evidence="10">
    <location>
        <begin position="46"/>
        <end position="73"/>
    </location>
</feature>
<evidence type="ECO:0000256" key="2">
    <source>
        <dbReference type="ARBA" id="ARBA00022723"/>
    </source>
</evidence>
<dbReference type="PROSITE" id="PS00028">
    <property type="entry name" value="ZINC_FINGER_C2H2_1"/>
    <property type="match status" value="6"/>
</dbReference>
<keyword evidence="2" id="KW-0479">Metal-binding</keyword>
<organism evidence="11">
    <name type="scientific">Rhipicephalus pulchellus</name>
    <name type="common">Yellow backed tick</name>
    <name type="synonym">Dermacentor pulchellus</name>
    <dbReference type="NCBI Taxonomy" id="72859"/>
    <lineage>
        <taxon>Eukaryota</taxon>
        <taxon>Metazoa</taxon>
        <taxon>Ecdysozoa</taxon>
        <taxon>Arthropoda</taxon>
        <taxon>Chelicerata</taxon>
        <taxon>Arachnida</taxon>
        <taxon>Acari</taxon>
        <taxon>Parasitiformes</taxon>
        <taxon>Ixodida</taxon>
        <taxon>Ixodoidea</taxon>
        <taxon>Ixodidae</taxon>
        <taxon>Rhipicephalinae</taxon>
        <taxon>Rhipicephalus</taxon>
        <taxon>Rhipicephalus</taxon>
    </lineage>
</organism>
<dbReference type="GO" id="GO:0008270">
    <property type="term" value="F:zinc ion binding"/>
    <property type="evidence" value="ECO:0007669"/>
    <property type="project" value="UniProtKB-KW"/>
</dbReference>
<evidence type="ECO:0000259" key="10">
    <source>
        <dbReference type="PROSITE" id="PS50157"/>
    </source>
</evidence>
<evidence type="ECO:0000256" key="3">
    <source>
        <dbReference type="ARBA" id="ARBA00022737"/>
    </source>
</evidence>
<keyword evidence="5" id="KW-0862">Zinc</keyword>
<proteinExistence type="evidence at transcript level"/>
<name>L7MCK8_RHIPC</name>
<dbReference type="Gene3D" id="3.30.160.60">
    <property type="entry name" value="Classic Zinc Finger"/>
    <property type="match status" value="4"/>
</dbReference>
<feature type="domain" description="C2H2-type" evidence="10">
    <location>
        <begin position="102"/>
        <end position="129"/>
    </location>
</feature>
<evidence type="ECO:0000256" key="1">
    <source>
        <dbReference type="ARBA" id="ARBA00004123"/>
    </source>
</evidence>
<dbReference type="EMBL" id="GACK01003073">
    <property type="protein sequence ID" value="JAA61961.1"/>
    <property type="molecule type" value="mRNA"/>
</dbReference>
<evidence type="ECO:0000256" key="5">
    <source>
        <dbReference type="ARBA" id="ARBA00022833"/>
    </source>
</evidence>
<dbReference type="Pfam" id="PF12874">
    <property type="entry name" value="zf-met"/>
    <property type="match status" value="1"/>
</dbReference>
<dbReference type="InterPro" id="IPR013087">
    <property type="entry name" value="Znf_C2H2_type"/>
</dbReference>
<feature type="domain" description="C2H2-type" evidence="10">
    <location>
        <begin position="161"/>
        <end position="188"/>
    </location>
</feature>
<protein>
    <recommendedName>
        <fullName evidence="10">C2H2-type domain-containing protein</fullName>
    </recommendedName>
</protein>
<evidence type="ECO:0000256" key="6">
    <source>
        <dbReference type="ARBA" id="ARBA00023125"/>
    </source>
</evidence>
<dbReference type="FunFam" id="3.30.160.60:FF:000045">
    <property type="entry name" value="ZFP69 zinc finger protein B"/>
    <property type="match status" value="1"/>
</dbReference>